<keyword evidence="3" id="KW-1185">Reference proteome</keyword>
<sequence>MARAGTLPIEWVPPELPQPELPQPGALQFRAEVLVDEARLDGAKLRHRSEREGDPGEAGDSRPTPPELPEPLLFPLPTFLPNWFGINDELQRMELPDMPIAPPEDALALDAPCTLENQAEQLDDCHLGKEQPAGSSTPCSTRSTSDSLAWLGDLRRNQTSESLGSFSSKTPSLVVSKSPSPKAKPGRSAWPKAQARDKYATKAEVDAVCRRCEHLLKSVTRVVKSNERLQRQKHFSSCPPGKLTSRIEDSVNANSRSKPKLRRAATKS</sequence>
<feature type="compositionally biased region" description="Pro residues" evidence="1">
    <location>
        <begin position="63"/>
        <end position="73"/>
    </location>
</feature>
<evidence type="ECO:0000256" key="1">
    <source>
        <dbReference type="SAM" id="MobiDB-lite"/>
    </source>
</evidence>
<reference evidence="2 3" key="1">
    <citation type="submission" date="2024-02" db="EMBL/GenBank/DDBJ databases">
        <authorList>
            <person name="Chen Y."/>
            <person name="Shah S."/>
            <person name="Dougan E. K."/>
            <person name="Thang M."/>
            <person name="Chan C."/>
        </authorList>
    </citation>
    <scope>NUCLEOTIDE SEQUENCE [LARGE SCALE GENOMIC DNA]</scope>
</reference>
<feature type="compositionally biased region" description="Basic residues" evidence="1">
    <location>
        <begin position="257"/>
        <end position="268"/>
    </location>
</feature>
<evidence type="ECO:0000313" key="2">
    <source>
        <dbReference type="EMBL" id="CAK8991420.1"/>
    </source>
</evidence>
<protein>
    <submittedName>
        <fullName evidence="2">Uncharacterized protein</fullName>
    </submittedName>
</protein>
<proteinExistence type="predicted"/>
<gene>
    <name evidence="2" type="ORF">SCF082_LOCUS2651</name>
</gene>
<feature type="compositionally biased region" description="Basic and acidic residues" evidence="1">
    <location>
        <begin position="40"/>
        <end position="54"/>
    </location>
</feature>
<feature type="compositionally biased region" description="Low complexity" evidence="1">
    <location>
        <begin position="167"/>
        <end position="183"/>
    </location>
</feature>
<feature type="region of interest" description="Disordered" evidence="1">
    <location>
        <begin position="40"/>
        <end position="73"/>
    </location>
</feature>
<feature type="region of interest" description="Disordered" evidence="1">
    <location>
        <begin position="122"/>
        <end position="145"/>
    </location>
</feature>
<accession>A0ABP0HMH1</accession>
<evidence type="ECO:0000313" key="3">
    <source>
        <dbReference type="Proteomes" id="UP001642464"/>
    </source>
</evidence>
<feature type="compositionally biased region" description="Polar residues" evidence="1">
    <location>
        <begin position="133"/>
        <end position="145"/>
    </location>
</feature>
<name>A0ABP0HMH1_9DINO</name>
<feature type="region of interest" description="Disordered" evidence="1">
    <location>
        <begin position="159"/>
        <end position="197"/>
    </location>
</feature>
<feature type="region of interest" description="Disordered" evidence="1">
    <location>
        <begin position="230"/>
        <end position="268"/>
    </location>
</feature>
<feature type="region of interest" description="Disordered" evidence="1">
    <location>
        <begin position="1"/>
        <end position="24"/>
    </location>
</feature>
<dbReference type="Proteomes" id="UP001642464">
    <property type="component" value="Unassembled WGS sequence"/>
</dbReference>
<comment type="caution">
    <text evidence="2">The sequence shown here is derived from an EMBL/GenBank/DDBJ whole genome shotgun (WGS) entry which is preliminary data.</text>
</comment>
<organism evidence="2 3">
    <name type="scientific">Durusdinium trenchii</name>
    <dbReference type="NCBI Taxonomy" id="1381693"/>
    <lineage>
        <taxon>Eukaryota</taxon>
        <taxon>Sar</taxon>
        <taxon>Alveolata</taxon>
        <taxon>Dinophyceae</taxon>
        <taxon>Suessiales</taxon>
        <taxon>Symbiodiniaceae</taxon>
        <taxon>Durusdinium</taxon>
    </lineage>
</organism>
<dbReference type="EMBL" id="CAXAMM010001303">
    <property type="protein sequence ID" value="CAK8991420.1"/>
    <property type="molecule type" value="Genomic_DNA"/>
</dbReference>